<name>A0A8H6MNP6_9PEZI</name>
<dbReference type="EMBL" id="WIGM01001206">
    <property type="protein sequence ID" value="KAF6803314.1"/>
    <property type="molecule type" value="Genomic_DNA"/>
</dbReference>
<accession>A0A8H6MNP6</accession>
<keyword evidence="3" id="KW-1185">Reference proteome</keyword>
<dbReference type="InterPro" id="IPR052895">
    <property type="entry name" value="HetReg/Transcr_Mod"/>
</dbReference>
<evidence type="ECO:0000313" key="2">
    <source>
        <dbReference type="EMBL" id="KAF6803314.1"/>
    </source>
</evidence>
<gene>
    <name evidence="2" type="ORF">CMUS01_15122</name>
</gene>
<evidence type="ECO:0000259" key="1">
    <source>
        <dbReference type="Pfam" id="PF06985"/>
    </source>
</evidence>
<dbReference type="InterPro" id="IPR010730">
    <property type="entry name" value="HET"/>
</dbReference>
<dbReference type="AlphaFoldDB" id="A0A8H6MNP6"/>
<dbReference type="PANTHER" id="PTHR24148">
    <property type="entry name" value="ANKYRIN REPEAT DOMAIN-CONTAINING PROTEIN 39 HOMOLOG-RELATED"/>
    <property type="match status" value="1"/>
</dbReference>
<organism evidence="2 3">
    <name type="scientific">Colletotrichum musicola</name>
    <dbReference type="NCBI Taxonomy" id="2175873"/>
    <lineage>
        <taxon>Eukaryota</taxon>
        <taxon>Fungi</taxon>
        <taxon>Dikarya</taxon>
        <taxon>Ascomycota</taxon>
        <taxon>Pezizomycotina</taxon>
        <taxon>Sordariomycetes</taxon>
        <taxon>Hypocreomycetidae</taxon>
        <taxon>Glomerellales</taxon>
        <taxon>Glomerellaceae</taxon>
        <taxon>Colletotrichum</taxon>
        <taxon>Colletotrichum orchidearum species complex</taxon>
    </lineage>
</organism>
<dbReference type="Pfam" id="PF06985">
    <property type="entry name" value="HET"/>
    <property type="match status" value="1"/>
</dbReference>
<protein>
    <recommendedName>
        <fullName evidence="1">Heterokaryon incompatibility domain-containing protein</fullName>
    </recommendedName>
</protein>
<comment type="caution">
    <text evidence="2">The sequence shown here is derived from an EMBL/GenBank/DDBJ whole genome shotgun (WGS) entry which is preliminary data.</text>
</comment>
<proteinExistence type="predicted"/>
<dbReference type="PANTHER" id="PTHR24148:SF64">
    <property type="entry name" value="HETEROKARYON INCOMPATIBILITY DOMAIN-CONTAINING PROTEIN"/>
    <property type="match status" value="1"/>
</dbReference>
<reference evidence="2" key="1">
    <citation type="journal article" date="2020" name="Phytopathology">
        <title>Genome Sequence Resources of Colletotrichum truncatum, C. plurivorum, C. musicola, and C. sojae: Four Species Pathogenic to Soybean (Glycine max).</title>
        <authorList>
            <person name="Rogerio F."/>
            <person name="Boufleur T.R."/>
            <person name="Ciampi-Guillardi M."/>
            <person name="Sukno S.A."/>
            <person name="Thon M.R."/>
            <person name="Massola Junior N.S."/>
            <person name="Baroncelli R."/>
        </authorList>
    </citation>
    <scope>NUCLEOTIDE SEQUENCE</scope>
    <source>
        <strain evidence="2">LFN0074</strain>
    </source>
</reference>
<dbReference type="OrthoDB" id="2504919at2759"/>
<dbReference type="Proteomes" id="UP000639643">
    <property type="component" value="Unassembled WGS sequence"/>
</dbReference>
<feature type="domain" description="Heterokaryon incompatibility" evidence="1">
    <location>
        <begin position="46"/>
        <end position="197"/>
    </location>
</feature>
<evidence type="ECO:0000313" key="3">
    <source>
        <dbReference type="Proteomes" id="UP000639643"/>
    </source>
</evidence>
<sequence length="547" mass="62661">MMTSPSHYLYTPIPPDHIRLVKLFQDGNHPSAIFEAFSVDQPLLPYHSVSYAWAPDENSPTTSFTLQAGQRVLPVLDSLQSFFKILRSKGVLLDGKWWWIDSICIDQTNLEERAQQVQHMKLIYRQAEQVIVWLGEASSDSDLAIDFIRFLDQTFRRKLSVAELRSMLQVEHYRPHWTALTNFLARKWWSRIWTVQEFVLPRSVSFWCGMRNVSRVAVCRSIQVADRCTSVGIKETIAFAYGNNRRRAWNLYQTGKKPGAKLDMSLLALAAYFCCMDTTDDRDRLFGLMALSTNSSSLRVDYFLTVPEVYLRYTQSFITEHKSLDIICLASIYNAPSDSLWPSWVPGWQKRNPLVIPSMASQSSKTHVGNLRGPQFLEFDPSIHYSASGDTAAVYEFQDSALHARGVIVDTVDGLAASRDFELVQSSEWSSLQSSDLSNSTRSTKDLLISVCRSLVLDREDRYLRYAMPTADFFQDFIGLLGRIVKQSDSPIPRELREWFKWTRSLRIHGRSFESILLELPQDEYDSAGAAPNEDEYNSATSFGRFF</sequence>